<feature type="transmembrane region" description="Helical" evidence="7">
    <location>
        <begin position="252"/>
        <end position="274"/>
    </location>
</feature>
<comment type="subcellular location">
    <subcellularLocation>
        <location evidence="1">Membrane</location>
        <topology evidence="1">Multi-pass membrane protein</topology>
    </subcellularLocation>
</comment>
<dbReference type="Proteomes" id="UP000824151">
    <property type="component" value="Unassembled WGS sequence"/>
</dbReference>
<feature type="transmembrane region" description="Helical" evidence="7">
    <location>
        <begin position="294"/>
        <end position="312"/>
    </location>
</feature>
<evidence type="ECO:0000256" key="3">
    <source>
        <dbReference type="ARBA" id="ARBA00022692"/>
    </source>
</evidence>
<feature type="transmembrane region" description="Helical" evidence="7">
    <location>
        <begin position="139"/>
        <end position="166"/>
    </location>
</feature>
<proteinExistence type="inferred from homology"/>
<evidence type="ECO:0000313" key="9">
    <source>
        <dbReference type="Proteomes" id="UP000824151"/>
    </source>
</evidence>
<feature type="transmembrane region" description="Helical" evidence="7">
    <location>
        <begin position="66"/>
        <end position="85"/>
    </location>
</feature>
<feature type="transmembrane region" description="Helical" evidence="7">
    <location>
        <begin position="173"/>
        <end position="194"/>
    </location>
</feature>
<accession>A0A9D2A8U0</accession>
<feature type="region of interest" description="Disordered" evidence="6">
    <location>
        <begin position="1"/>
        <end position="27"/>
    </location>
</feature>
<dbReference type="CDD" id="cd10323">
    <property type="entry name" value="SLC-NCS1sbd"/>
    <property type="match status" value="1"/>
</dbReference>
<feature type="transmembrane region" description="Helical" evidence="7">
    <location>
        <begin position="40"/>
        <end position="60"/>
    </location>
</feature>
<name>A0A9D2A8U0_9MICC</name>
<gene>
    <name evidence="8" type="ORF">H9871_12750</name>
</gene>
<dbReference type="EMBL" id="DXGD01000475">
    <property type="protein sequence ID" value="HIX00999.1"/>
    <property type="molecule type" value="Genomic_DNA"/>
</dbReference>
<feature type="transmembrane region" description="Helical" evidence="7">
    <location>
        <begin position="403"/>
        <end position="421"/>
    </location>
</feature>
<evidence type="ECO:0000256" key="4">
    <source>
        <dbReference type="ARBA" id="ARBA00022989"/>
    </source>
</evidence>
<feature type="transmembrane region" description="Helical" evidence="7">
    <location>
        <begin position="427"/>
        <end position="444"/>
    </location>
</feature>
<dbReference type="InterPro" id="IPR001248">
    <property type="entry name" value="Pur-cyt_permease"/>
</dbReference>
<feature type="compositionally biased region" description="Basic and acidic residues" evidence="6">
    <location>
        <begin position="1"/>
        <end position="10"/>
    </location>
</feature>
<dbReference type="PANTHER" id="PTHR30618">
    <property type="entry name" value="NCS1 FAMILY PURINE/PYRIMIDINE TRANSPORTER"/>
    <property type="match status" value="1"/>
</dbReference>
<evidence type="ECO:0000256" key="6">
    <source>
        <dbReference type="SAM" id="MobiDB-lite"/>
    </source>
</evidence>
<dbReference type="GO" id="GO:0005886">
    <property type="term" value="C:plasma membrane"/>
    <property type="evidence" value="ECO:0007669"/>
    <property type="project" value="TreeGrafter"/>
</dbReference>
<protein>
    <submittedName>
        <fullName evidence="8">NCS1 family transporter</fullName>
    </submittedName>
</protein>
<evidence type="ECO:0000256" key="7">
    <source>
        <dbReference type="SAM" id="Phobius"/>
    </source>
</evidence>
<organism evidence="8 9">
    <name type="scientific">Candidatus Nesterenkonia stercoripullorum</name>
    <dbReference type="NCBI Taxonomy" id="2838701"/>
    <lineage>
        <taxon>Bacteria</taxon>
        <taxon>Bacillati</taxon>
        <taxon>Actinomycetota</taxon>
        <taxon>Actinomycetes</taxon>
        <taxon>Micrococcales</taxon>
        <taxon>Micrococcaceae</taxon>
        <taxon>Nesterenkonia</taxon>
    </lineage>
</organism>
<evidence type="ECO:0000313" key="8">
    <source>
        <dbReference type="EMBL" id="HIX00999.1"/>
    </source>
</evidence>
<dbReference type="GO" id="GO:0015205">
    <property type="term" value="F:nucleobase transmembrane transporter activity"/>
    <property type="evidence" value="ECO:0007669"/>
    <property type="project" value="TreeGrafter"/>
</dbReference>
<feature type="transmembrane region" description="Helical" evidence="7">
    <location>
        <begin position="214"/>
        <end position="232"/>
    </location>
</feature>
<dbReference type="Gene3D" id="1.10.4160.10">
    <property type="entry name" value="Hydantoin permease"/>
    <property type="match status" value="1"/>
</dbReference>
<dbReference type="InterPro" id="IPR045225">
    <property type="entry name" value="Uracil/uridine/allantoin_perm"/>
</dbReference>
<keyword evidence="5 7" id="KW-0472">Membrane</keyword>
<sequence length="465" mass="50376">MPDHSSREGTDTSATKAPSADNVDQLAPTPTRILGRTSYLLLWMGGCISIGTFTMGSSLVGQLNLLQAFMAMVVGCVIIGVGLMVNGAAGNKYGIPFVVQLRSSFGFIGTKLAGLIRAAPAVVWFGFQSWIGAAAINQVVITLFGYSNVVLFFILFIVAQIALSAFGFHGIKWLENIGAVIMILALIYMFFSVINRYGAEIGEGLIDIEGSWGVPFWNATMLFLGIYATMMLNVADYSRQAFTGVRRSTMALIYTGAILPVTMFMGLIGLMVSAATGVVDPIEVFSSAVDNTPLLIISLIFIAVSQVTTNVLNNVVPPVYVLMDLFKMRHNIGVIVVAVLSVATFPWLLVRDDNADNLQMFVETYSAFLGPIFAIMVVDYYFIRRQVLEVPELYDEGGRFSGVNMAGVIATLVGVVVAFSFSDIGWYMSLLPSGIVYYLLMRYWKKMERFGAVGATTENAAGSAS</sequence>
<evidence type="ECO:0000256" key="1">
    <source>
        <dbReference type="ARBA" id="ARBA00004141"/>
    </source>
</evidence>
<reference evidence="8" key="2">
    <citation type="submission" date="2021-04" db="EMBL/GenBank/DDBJ databases">
        <authorList>
            <person name="Gilroy R."/>
        </authorList>
    </citation>
    <scope>NUCLEOTIDE SEQUENCE</scope>
    <source>
        <strain evidence="8">ChiHejej3B27-3195</strain>
    </source>
</reference>
<feature type="transmembrane region" description="Helical" evidence="7">
    <location>
        <begin position="332"/>
        <end position="350"/>
    </location>
</feature>
<evidence type="ECO:0000256" key="5">
    <source>
        <dbReference type="ARBA" id="ARBA00023136"/>
    </source>
</evidence>
<reference evidence="8" key="1">
    <citation type="journal article" date="2021" name="PeerJ">
        <title>Extensive microbial diversity within the chicken gut microbiome revealed by metagenomics and culture.</title>
        <authorList>
            <person name="Gilroy R."/>
            <person name="Ravi A."/>
            <person name="Getino M."/>
            <person name="Pursley I."/>
            <person name="Horton D.L."/>
            <person name="Alikhan N.F."/>
            <person name="Baker D."/>
            <person name="Gharbi K."/>
            <person name="Hall N."/>
            <person name="Watson M."/>
            <person name="Adriaenssens E.M."/>
            <person name="Foster-Nyarko E."/>
            <person name="Jarju S."/>
            <person name="Secka A."/>
            <person name="Antonio M."/>
            <person name="Oren A."/>
            <person name="Chaudhuri R.R."/>
            <person name="La Ragione R."/>
            <person name="Hildebrand F."/>
            <person name="Pallen M.J."/>
        </authorList>
    </citation>
    <scope>NUCLEOTIDE SEQUENCE</scope>
    <source>
        <strain evidence="8">ChiHejej3B27-3195</strain>
    </source>
</reference>
<evidence type="ECO:0000256" key="2">
    <source>
        <dbReference type="ARBA" id="ARBA00008974"/>
    </source>
</evidence>
<keyword evidence="4 7" id="KW-1133">Transmembrane helix</keyword>
<comment type="similarity">
    <text evidence="2">Belongs to the purine-cytosine permease (2.A.39) family.</text>
</comment>
<dbReference type="Pfam" id="PF02133">
    <property type="entry name" value="Transp_cyt_pur"/>
    <property type="match status" value="1"/>
</dbReference>
<keyword evidence="3 7" id="KW-0812">Transmembrane</keyword>
<dbReference type="PANTHER" id="PTHR30618:SF0">
    <property type="entry name" value="PURINE-URACIL PERMEASE NCS1"/>
    <property type="match status" value="1"/>
</dbReference>
<dbReference type="AlphaFoldDB" id="A0A9D2A8U0"/>
<comment type="caution">
    <text evidence="8">The sequence shown here is derived from an EMBL/GenBank/DDBJ whole genome shotgun (WGS) entry which is preliminary data.</text>
</comment>
<feature type="transmembrane region" description="Helical" evidence="7">
    <location>
        <begin position="362"/>
        <end position="382"/>
    </location>
</feature>